<comment type="caution">
    <text evidence="2">The sequence shown here is derived from an EMBL/GenBank/DDBJ whole genome shotgun (WGS) entry which is preliminary data.</text>
</comment>
<reference evidence="2 3" key="1">
    <citation type="journal article" date="2020" name="Phytopathology">
        <title>Genome Sequence Resources of Colletotrichum truncatum, C. plurivorum, C. musicola, and C. sojae: Four Species Pathogenic to Soybean (Glycine max).</title>
        <authorList>
            <person name="Rogerio F."/>
            <person name="Boufleur T.R."/>
            <person name="Ciampi-Guillardi M."/>
            <person name="Sukno S.A."/>
            <person name="Thon M.R."/>
            <person name="Massola Junior N.S."/>
            <person name="Baroncelli R."/>
        </authorList>
    </citation>
    <scope>NUCLEOTIDE SEQUENCE [LARGE SCALE GENOMIC DNA]</scope>
    <source>
        <strain evidence="2 3">LFN0009</strain>
    </source>
</reference>
<evidence type="ECO:0000313" key="2">
    <source>
        <dbReference type="EMBL" id="KAF6805737.1"/>
    </source>
</evidence>
<keyword evidence="3" id="KW-1185">Reference proteome</keyword>
<dbReference type="SUPFAM" id="SSF54695">
    <property type="entry name" value="POZ domain"/>
    <property type="match status" value="1"/>
</dbReference>
<evidence type="ECO:0000313" key="3">
    <source>
        <dbReference type="Proteomes" id="UP000652219"/>
    </source>
</evidence>
<dbReference type="Proteomes" id="UP000652219">
    <property type="component" value="Unassembled WGS sequence"/>
</dbReference>
<protein>
    <recommendedName>
        <fullName evidence="1">BTB domain-containing protein</fullName>
    </recommendedName>
</protein>
<dbReference type="PROSITE" id="PS50097">
    <property type="entry name" value="BTB"/>
    <property type="match status" value="1"/>
</dbReference>
<dbReference type="EMBL" id="WIGN01000175">
    <property type="protein sequence ID" value="KAF6805737.1"/>
    <property type="molecule type" value="Genomic_DNA"/>
</dbReference>
<dbReference type="AlphaFoldDB" id="A0A8H6J3G0"/>
<dbReference type="Gene3D" id="3.30.710.10">
    <property type="entry name" value="Potassium Channel Kv1.1, Chain A"/>
    <property type="match status" value="1"/>
</dbReference>
<evidence type="ECO:0000259" key="1">
    <source>
        <dbReference type="PROSITE" id="PS50097"/>
    </source>
</evidence>
<sequence>MLTISSRERPETIPHNMVLIIAEKKFFLVHQSVITRSSEYFRECFQPQTIETDELEDVDAHIAGHYLSLAYISALSGDIEASLEECDMVQLAEVYVLSDYLSSDFAMALQRQLEAKIMRYEDPVGDVNWDQARDWARQLVHCFSVLGDLEESCGTEILILNKYMSGTPPDLVQRHLSEWQEEYPEGFRNLLQTGSTGWSRATFGTVPC</sequence>
<name>A0A8H6J3G0_9PEZI</name>
<organism evidence="2 3">
    <name type="scientific">Colletotrichum sojae</name>
    <dbReference type="NCBI Taxonomy" id="2175907"/>
    <lineage>
        <taxon>Eukaryota</taxon>
        <taxon>Fungi</taxon>
        <taxon>Dikarya</taxon>
        <taxon>Ascomycota</taxon>
        <taxon>Pezizomycotina</taxon>
        <taxon>Sordariomycetes</taxon>
        <taxon>Hypocreomycetidae</taxon>
        <taxon>Glomerellales</taxon>
        <taxon>Glomerellaceae</taxon>
        <taxon>Colletotrichum</taxon>
        <taxon>Colletotrichum orchidearum species complex</taxon>
    </lineage>
</organism>
<dbReference type="InterPro" id="IPR011333">
    <property type="entry name" value="SKP1/BTB/POZ_sf"/>
</dbReference>
<gene>
    <name evidence="2" type="ORF">CSOJ01_09305</name>
</gene>
<dbReference type="Pfam" id="PF00651">
    <property type="entry name" value="BTB"/>
    <property type="match status" value="1"/>
</dbReference>
<feature type="domain" description="BTB" evidence="1">
    <location>
        <begin position="15"/>
        <end position="71"/>
    </location>
</feature>
<accession>A0A8H6J3G0</accession>
<dbReference type="InterPro" id="IPR000210">
    <property type="entry name" value="BTB/POZ_dom"/>
</dbReference>
<proteinExistence type="predicted"/>